<evidence type="ECO:0000313" key="3">
    <source>
        <dbReference type="EMBL" id="MBK1633791.1"/>
    </source>
</evidence>
<keyword evidence="4" id="KW-1185">Reference proteome</keyword>
<protein>
    <submittedName>
        <fullName evidence="3">Uncharacterized protein</fullName>
    </submittedName>
</protein>
<feature type="region of interest" description="Disordered" evidence="1">
    <location>
        <begin position="79"/>
        <end position="100"/>
    </location>
</feature>
<dbReference type="EMBL" id="NRRV01000119">
    <property type="protein sequence ID" value="MBK1633791.1"/>
    <property type="molecule type" value="Genomic_DNA"/>
</dbReference>
<reference evidence="3 4" key="1">
    <citation type="journal article" date="2020" name="Microorganisms">
        <title>Osmotic Adaptation and Compatible Solute Biosynthesis of Phototrophic Bacteria as Revealed from Genome Analyses.</title>
        <authorList>
            <person name="Imhoff J.F."/>
            <person name="Rahn T."/>
            <person name="Kunzel S."/>
            <person name="Keller A."/>
            <person name="Neulinger S.C."/>
        </authorList>
    </citation>
    <scope>NUCLEOTIDE SEQUENCE [LARGE SCALE GENOMIC DNA]</scope>
    <source>
        <strain evidence="3 4">DSM 6210</strain>
    </source>
</reference>
<organism evidence="3 4">
    <name type="scientific">Thiohalocapsa halophila</name>
    <dbReference type="NCBI Taxonomy" id="69359"/>
    <lineage>
        <taxon>Bacteria</taxon>
        <taxon>Pseudomonadati</taxon>
        <taxon>Pseudomonadota</taxon>
        <taxon>Gammaproteobacteria</taxon>
        <taxon>Chromatiales</taxon>
        <taxon>Chromatiaceae</taxon>
        <taxon>Thiohalocapsa</taxon>
    </lineage>
</organism>
<sequence>MTKTIAIAAAMLFTAGAQAADSYEALTAGNPDSGSGLIKYEGVTAVQPGVGSQVDRYQGIGQGNSDLFSVDVDAAFNQERKRSERPNIYGPFGGNPDLSY</sequence>
<name>A0ABS1CR03_9GAMM</name>
<evidence type="ECO:0000256" key="1">
    <source>
        <dbReference type="SAM" id="MobiDB-lite"/>
    </source>
</evidence>
<accession>A0ABS1CR03</accession>
<feature type="signal peptide" evidence="2">
    <location>
        <begin position="1"/>
        <end position="19"/>
    </location>
</feature>
<dbReference type="Proteomes" id="UP000748752">
    <property type="component" value="Unassembled WGS sequence"/>
</dbReference>
<evidence type="ECO:0000256" key="2">
    <source>
        <dbReference type="SAM" id="SignalP"/>
    </source>
</evidence>
<keyword evidence="2" id="KW-0732">Signal</keyword>
<comment type="caution">
    <text evidence="3">The sequence shown here is derived from an EMBL/GenBank/DDBJ whole genome shotgun (WGS) entry which is preliminary data.</text>
</comment>
<evidence type="ECO:0000313" key="4">
    <source>
        <dbReference type="Proteomes" id="UP000748752"/>
    </source>
</evidence>
<dbReference type="RefSeq" id="WP_200243159.1">
    <property type="nucleotide sequence ID" value="NZ_NRRV01000119.1"/>
</dbReference>
<feature type="chain" id="PRO_5047446713" evidence="2">
    <location>
        <begin position="20"/>
        <end position="100"/>
    </location>
</feature>
<proteinExistence type="predicted"/>
<gene>
    <name evidence="3" type="ORF">CKO31_24250</name>
</gene>